<comment type="caution">
    <text evidence="1">The sequence shown here is derived from an EMBL/GenBank/DDBJ whole genome shotgun (WGS) entry which is preliminary data.</text>
</comment>
<evidence type="ECO:0000313" key="1">
    <source>
        <dbReference type="EMBL" id="OAI16600.1"/>
    </source>
</evidence>
<dbReference type="EMBL" id="LUUJ01000074">
    <property type="protein sequence ID" value="OAI16600.1"/>
    <property type="molecule type" value="Genomic_DNA"/>
</dbReference>
<evidence type="ECO:0000313" key="2">
    <source>
        <dbReference type="Proteomes" id="UP000077857"/>
    </source>
</evidence>
<accession>A0A177NHR4</accession>
<dbReference type="AlphaFoldDB" id="A0A177NHR4"/>
<dbReference type="RefSeq" id="WP_064040392.1">
    <property type="nucleotide sequence ID" value="NZ_LUUJ01000074.1"/>
</dbReference>
<proteinExistence type="predicted"/>
<dbReference type="Proteomes" id="UP000077857">
    <property type="component" value="Unassembled WGS sequence"/>
</dbReference>
<protein>
    <submittedName>
        <fullName evidence="1">Uncharacterized protein</fullName>
    </submittedName>
</protein>
<name>A0A177NHR4_9GAMM</name>
<gene>
    <name evidence="1" type="ORF">A1507_11695</name>
</gene>
<reference evidence="1 2" key="1">
    <citation type="submission" date="2016-03" db="EMBL/GenBank/DDBJ databases">
        <authorList>
            <person name="Ploux O."/>
        </authorList>
    </citation>
    <scope>NUCLEOTIDE SEQUENCE [LARGE SCALE GENOMIC DNA]</scope>
    <source>
        <strain evidence="1 2">R-45378</strain>
    </source>
</reference>
<sequence length="59" mass="6300">MQNDIYQDDPCAASKHEFSRAVDEIKAGILAAGNPKPIGDSSARPGAEICHQLANINHI</sequence>
<organism evidence="1 2">
    <name type="scientific">Methylomonas koyamae</name>
    <dbReference type="NCBI Taxonomy" id="702114"/>
    <lineage>
        <taxon>Bacteria</taxon>
        <taxon>Pseudomonadati</taxon>
        <taxon>Pseudomonadota</taxon>
        <taxon>Gammaproteobacteria</taxon>
        <taxon>Methylococcales</taxon>
        <taxon>Methylococcaceae</taxon>
        <taxon>Methylomonas</taxon>
    </lineage>
</organism>